<comment type="caution">
    <text evidence="9">The sequence shown here is derived from an EMBL/GenBank/DDBJ whole genome shotgun (WGS) entry which is preliminary data.</text>
</comment>
<dbReference type="PROSITE" id="PS00216">
    <property type="entry name" value="SUGAR_TRANSPORT_1"/>
    <property type="match status" value="1"/>
</dbReference>
<evidence type="ECO:0000313" key="10">
    <source>
        <dbReference type="Proteomes" id="UP000557717"/>
    </source>
</evidence>
<keyword evidence="6 7" id="KW-0472">Membrane</keyword>
<feature type="transmembrane region" description="Helical" evidence="7">
    <location>
        <begin position="109"/>
        <end position="133"/>
    </location>
</feature>
<dbReference type="Pfam" id="PF07690">
    <property type="entry name" value="MFS_1"/>
    <property type="match status" value="1"/>
</dbReference>
<protein>
    <submittedName>
        <fullName evidence="9">MFS family permease</fullName>
    </submittedName>
</protein>
<feature type="transmembrane region" description="Helical" evidence="7">
    <location>
        <begin position="308"/>
        <end position="331"/>
    </location>
</feature>
<feature type="transmembrane region" description="Helical" evidence="7">
    <location>
        <begin position="52"/>
        <end position="74"/>
    </location>
</feature>
<gene>
    <name evidence="9" type="ORF">HNR46_000993</name>
</gene>
<dbReference type="RefSeq" id="WP_184016332.1">
    <property type="nucleotide sequence ID" value="NZ_JACHFD010000004.1"/>
</dbReference>
<evidence type="ECO:0000256" key="1">
    <source>
        <dbReference type="ARBA" id="ARBA00004651"/>
    </source>
</evidence>
<evidence type="ECO:0000313" key="9">
    <source>
        <dbReference type="EMBL" id="MBB5350759.1"/>
    </source>
</evidence>
<dbReference type="GO" id="GO:0005886">
    <property type="term" value="C:plasma membrane"/>
    <property type="evidence" value="ECO:0007669"/>
    <property type="project" value="UniProtKB-SubCell"/>
</dbReference>
<evidence type="ECO:0000256" key="2">
    <source>
        <dbReference type="ARBA" id="ARBA00022448"/>
    </source>
</evidence>
<keyword evidence="3" id="KW-1003">Cell membrane</keyword>
<feature type="transmembrane region" description="Helical" evidence="7">
    <location>
        <begin position="256"/>
        <end position="273"/>
    </location>
</feature>
<feature type="transmembrane region" description="Helical" evidence="7">
    <location>
        <begin position="21"/>
        <end position="46"/>
    </location>
</feature>
<reference evidence="9 10" key="1">
    <citation type="submission" date="2020-08" db="EMBL/GenBank/DDBJ databases">
        <title>Genomic Encyclopedia of Type Strains, Phase IV (KMG-IV): sequencing the most valuable type-strain genomes for metagenomic binning, comparative biology and taxonomic classification.</title>
        <authorList>
            <person name="Goeker M."/>
        </authorList>
    </citation>
    <scope>NUCLEOTIDE SEQUENCE [LARGE SCALE GENOMIC DNA]</scope>
    <source>
        <strain evidence="9 10">YC6886</strain>
    </source>
</reference>
<evidence type="ECO:0000256" key="3">
    <source>
        <dbReference type="ARBA" id="ARBA00022475"/>
    </source>
</evidence>
<dbReference type="InterPro" id="IPR036259">
    <property type="entry name" value="MFS_trans_sf"/>
</dbReference>
<sequence length="413" mass="43354">MNAHAPTPSSLWSDLRQLPRCYWILFSGTLINRFGHFVMPFLALYLKREGHPAWVTGASLAAYGAGGLIANITGGYCADRLGRKPTILFSCCSAALAMLALSQAHTANAIITCSAMVGLASSMYFPASSALLADLVPEPLRIRAFGCQRLAVNLGFALGMMTAGALAAHSFLWLFIVDAATTAVLGLLVLMGLPGGQAPSRDSAGWGIALHAMQRHPAYLRAVFASFCIAMVFWQLSSSWGLHVTEIGGHSEKTYGLLMAINGLMIVALELPLTSVTRRYPAPKIIALGYVGVGVAIGLSLLGGSLPLLTTIMVLFTLGEMIALPVSHSFIAQLAPNAMRGRFMGILGVAWSSATMIGPAAGLALFEHSPEVLWISCLGLGLAAAATVASIPTSAEEPVPTPRASRPTKLSGH</sequence>
<keyword evidence="4 7" id="KW-0812">Transmembrane</keyword>
<keyword evidence="2" id="KW-0813">Transport</keyword>
<feature type="transmembrane region" description="Helical" evidence="7">
    <location>
        <begin position="218"/>
        <end position="236"/>
    </location>
</feature>
<evidence type="ECO:0000256" key="7">
    <source>
        <dbReference type="SAM" id="Phobius"/>
    </source>
</evidence>
<feature type="transmembrane region" description="Helical" evidence="7">
    <location>
        <begin position="86"/>
        <end position="103"/>
    </location>
</feature>
<dbReference type="GO" id="GO:0022857">
    <property type="term" value="F:transmembrane transporter activity"/>
    <property type="evidence" value="ECO:0007669"/>
    <property type="project" value="InterPro"/>
</dbReference>
<comment type="subcellular location">
    <subcellularLocation>
        <location evidence="1">Cell membrane</location>
        <topology evidence="1">Multi-pass membrane protein</topology>
    </subcellularLocation>
</comment>
<dbReference type="InterPro" id="IPR020846">
    <property type="entry name" value="MFS_dom"/>
</dbReference>
<dbReference type="Proteomes" id="UP000557717">
    <property type="component" value="Unassembled WGS sequence"/>
</dbReference>
<feature type="transmembrane region" description="Helical" evidence="7">
    <location>
        <begin position="343"/>
        <end position="366"/>
    </location>
</feature>
<proteinExistence type="predicted"/>
<name>A0A840VAE4_9BACT</name>
<dbReference type="InterPro" id="IPR005829">
    <property type="entry name" value="Sugar_transporter_CS"/>
</dbReference>
<feature type="transmembrane region" description="Helical" evidence="7">
    <location>
        <begin position="372"/>
        <end position="391"/>
    </location>
</feature>
<dbReference type="PANTHER" id="PTHR23517">
    <property type="entry name" value="RESISTANCE PROTEIN MDTM, PUTATIVE-RELATED-RELATED"/>
    <property type="match status" value="1"/>
</dbReference>
<dbReference type="InterPro" id="IPR050171">
    <property type="entry name" value="MFS_Transporters"/>
</dbReference>
<feature type="transmembrane region" description="Helical" evidence="7">
    <location>
        <begin position="145"/>
        <end position="166"/>
    </location>
</feature>
<dbReference type="AlphaFoldDB" id="A0A840VAE4"/>
<dbReference type="PANTHER" id="PTHR23517:SF2">
    <property type="entry name" value="MULTIDRUG RESISTANCE PROTEIN MDTH"/>
    <property type="match status" value="1"/>
</dbReference>
<evidence type="ECO:0000259" key="8">
    <source>
        <dbReference type="PROSITE" id="PS50850"/>
    </source>
</evidence>
<dbReference type="InterPro" id="IPR011701">
    <property type="entry name" value="MFS"/>
</dbReference>
<feature type="domain" description="Major facilitator superfamily (MFS) profile" evidence="8">
    <location>
        <begin position="21"/>
        <end position="395"/>
    </location>
</feature>
<evidence type="ECO:0000256" key="5">
    <source>
        <dbReference type="ARBA" id="ARBA00022989"/>
    </source>
</evidence>
<dbReference type="EMBL" id="JACHFD010000004">
    <property type="protein sequence ID" value="MBB5350759.1"/>
    <property type="molecule type" value="Genomic_DNA"/>
</dbReference>
<keyword evidence="5 7" id="KW-1133">Transmembrane helix</keyword>
<organism evidence="9 10">
    <name type="scientific">Haloferula luteola</name>
    <dbReference type="NCBI Taxonomy" id="595692"/>
    <lineage>
        <taxon>Bacteria</taxon>
        <taxon>Pseudomonadati</taxon>
        <taxon>Verrucomicrobiota</taxon>
        <taxon>Verrucomicrobiia</taxon>
        <taxon>Verrucomicrobiales</taxon>
        <taxon>Verrucomicrobiaceae</taxon>
        <taxon>Haloferula</taxon>
    </lineage>
</organism>
<dbReference type="SUPFAM" id="SSF103473">
    <property type="entry name" value="MFS general substrate transporter"/>
    <property type="match status" value="1"/>
</dbReference>
<accession>A0A840VAE4</accession>
<keyword evidence="10" id="KW-1185">Reference proteome</keyword>
<evidence type="ECO:0000256" key="4">
    <source>
        <dbReference type="ARBA" id="ARBA00022692"/>
    </source>
</evidence>
<feature type="transmembrane region" description="Helical" evidence="7">
    <location>
        <begin position="285"/>
        <end position="302"/>
    </location>
</feature>
<dbReference type="Gene3D" id="1.20.1250.20">
    <property type="entry name" value="MFS general substrate transporter like domains"/>
    <property type="match status" value="1"/>
</dbReference>
<dbReference type="CDD" id="cd17329">
    <property type="entry name" value="MFS_MdtH_MDR_like"/>
    <property type="match status" value="1"/>
</dbReference>
<evidence type="ECO:0000256" key="6">
    <source>
        <dbReference type="ARBA" id="ARBA00023136"/>
    </source>
</evidence>
<feature type="transmembrane region" description="Helical" evidence="7">
    <location>
        <begin position="172"/>
        <end position="193"/>
    </location>
</feature>
<dbReference type="PROSITE" id="PS50850">
    <property type="entry name" value="MFS"/>
    <property type="match status" value="1"/>
</dbReference>